<dbReference type="InterPro" id="IPR029044">
    <property type="entry name" value="Nucleotide-diphossugar_trans"/>
</dbReference>
<dbReference type="Proteomes" id="UP001355206">
    <property type="component" value="Unassembled WGS sequence"/>
</dbReference>
<keyword evidence="2" id="KW-0808">Transferase</keyword>
<name>A0ABU7TW76_9HYPH</name>
<dbReference type="SUPFAM" id="SSF53448">
    <property type="entry name" value="Nucleotide-diphospho-sugar transferases"/>
    <property type="match status" value="1"/>
</dbReference>
<dbReference type="EMBL" id="MLCA01000015">
    <property type="protein sequence ID" value="MEE7494199.1"/>
    <property type="molecule type" value="Genomic_DNA"/>
</dbReference>
<organism evidence="2 3">
    <name type="scientific">Methylobacterium oryzae</name>
    <dbReference type="NCBI Taxonomy" id="334852"/>
    <lineage>
        <taxon>Bacteria</taxon>
        <taxon>Pseudomonadati</taxon>
        <taxon>Pseudomonadota</taxon>
        <taxon>Alphaproteobacteria</taxon>
        <taxon>Hyphomicrobiales</taxon>
        <taxon>Methylobacteriaceae</taxon>
        <taxon>Methylobacterium</taxon>
    </lineage>
</organism>
<accession>A0ABU7TW76</accession>
<dbReference type="Pfam" id="PF00535">
    <property type="entry name" value="Glycos_transf_2"/>
    <property type="match status" value="1"/>
</dbReference>
<evidence type="ECO:0000313" key="2">
    <source>
        <dbReference type="EMBL" id="MEE7494199.1"/>
    </source>
</evidence>
<gene>
    <name evidence="2" type="ORF">MOTC310_28780</name>
</gene>
<evidence type="ECO:0000259" key="1">
    <source>
        <dbReference type="Pfam" id="PF00535"/>
    </source>
</evidence>
<dbReference type="CDD" id="cd00761">
    <property type="entry name" value="Glyco_tranf_GTA_type"/>
    <property type="match status" value="1"/>
</dbReference>
<dbReference type="PANTHER" id="PTHR22916">
    <property type="entry name" value="GLYCOSYLTRANSFERASE"/>
    <property type="match status" value="1"/>
</dbReference>
<sequence length="323" mass="36022">MGLRGSMDRTGQTRVSVIVPTYNRPQLLRVALASIRHLEAPDLTFEILVGDNGSAPETPRIAAEFGAVYMKVTKRGASAARNAGLRAATGEFIAFLDDDDAWMPSNIRPQLALLDADASLDGALGQACTTDASLEQPGAPWPAQDPGRGDGLLRAMLSGYFPQLGTLVVRRRVRDLIGLFDEALIGGQDLDWQLRIARRRTLACTLVPVLLFRGRVHGSYDQLQYRRLWYDRFIFLRHSIPEWRIWTSPLHFLRAYKGTLQHPYWYFVTVTIAAAAAGQRKQALRAVRGAFSVFPLLTAVHLVTRRDFRRAILASALRLRTTA</sequence>
<reference evidence="2 3" key="1">
    <citation type="journal article" date="2012" name="Genet. Mol. Biol.">
        <title>Analysis of 16S rRNA and mxaF genes revealing insights into Methylobacterium niche-specific plant association.</title>
        <authorList>
            <person name="Dourado M.N."/>
            <person name="Andreote F.D."/>
            <person name="Dini-Andreote F."/>
            <person name="Conti R."/>
            <person name="Araujo J.M."/>
            <person name="Araujo W.L."/>
        </authorList>
    </citation>
    <scope>NUCLEOTIDE SEQUENCE [LARGE SCALE GENOMIC DNA]</scope>
    <source>
        <strain evidence="2 3">TC3-10</strain>
    </source>
</reference>
<proteinExistence type="predicted"/>
<keyword evidence="3" id="KW-1185">Reference proteome</keyword>
<protein>
    <submittedName>
        <fullName evidence="2">Glycosyl transferase</fullName>
    </submittedName>
</protein>
<evidence type="ECO:0000313" key="3">
    <source>
        <dbReference type="Proteomes" id="UP001355206"/>
    </source>
</evidence>
<dbReference type="Gene3D" id="3.90.550.10">
    <property type="entry name" value="Spore Coat Polysaccharide Biosynthesis Protein SpsA, Chain A"/>
    <property type="match status" value="1"/>
</dbReference>
<feature type="domain" description="Glycosyltransferase 2-like" evidence="1">
    <location>
        <begin position="16"/>
        <end position="117"/>
    </location>
</feature>
<dbReference type="InterPro" id="IPR001173">
    <property type="entry name" value="Glyco_trans_2-like"/>
</dbReference>
<comment type="caution">
    <text evidence="2">The sequence shown here is derived from an EMBL/GenBank/DDBJ whole genome shotgun (WGS) entry which is preliminary data.</text>
</comment>
<dbReference type="GO" id="GO:0016740">
    <property type="term" value="F:transferase activity"/>
    <property type="evidence" value="ECO:0007669"/>
    <property type="project" value="UniProtKB-KW"/>
</dbReference>